<accession>A0A5B7E0S6</accession>
<gene>
    <name evidence="2" type="ORF">E2C01_020548</name>
</gene>
<feature type="compositionally biased region" description="Low complexity" evidence="1">
    <location>
        <begin position="56"/>
        <end position="69"/>
    </location>
</feature>
<keyword evidence="3" id="KW-1185">Reference proteome</keyword>
<comment type="caution">
    <text evidence="2">The sequence shown here is derived from an EMBL/GenBank/DDBJ whole genome shotgun (WGS) entry which is preliminary data.</text>
</comment>
<evidence type="ECO:0000256" key="1">
    <source>
        <dbReference type="SAM" id="MobiDB-lite"/>
    </source>
</evidence>
<evidence type="ECO:0000313" key="2">
    <source>
        <dbReference type="EMBL" id="MPC27378.1"/>
    </source>
</evidence>
<sequence length="84" mass="9133">MIGTDFAVSLASVHKVSLIQNKETCVCLIHSNKKNGDEMRHGGKKARVAMRRRGCPSSPSFASPKSTSSLCSGRPHVNMHRKSP</sequence>
<evidence type="ECO:0000313" key="3">
    <source>
        <dbReference type="Proteomes" id="UP000324222"/>
    </source>
</evidence>
<dbReference type="AlphaFoldDB" id="A0A5B7E0S6"/>
<name>A0A5B7E0S6_PORTR</name>
<feature type="compositionally biased region" description="Basic residues" evidence="1">
    <location>
        <begin position="42"/>
        <end position="54"/>
    </location>
</feature>
<reference evidence="2 3" key="1">
    <citation type="submission" date="2019-05" db="EMBL/GenBank/DDBJ databases">
        <title>Another draft genome of Portunus trituberculatus and its Hox gene families provides insights of decapod evolution.</title>
        <authorList>
            <person name="Jeong J.-H."/>
            <person name="Song I."/>
            <person name="Kim S."/>
            <person name="Choi T."/>
            <person name="Kim D."/>
            <person name="Ryu S."/>
            <person name="Kim W."/>
        </authorList>
    </citation>
    <scope>NUCLEOTIDE SEQUENCE [LARGE SCALE GENOMIC DNA]</scope>
    <source>
        <tissue evidence="2">Muscle</tissue>
    </source>
</reference>
<dbReference type="EMBL" id="VSRR010001736">
    <property type="protein sequence ID" value="MPC27378.1"/>
    <property type="molecule type" value="Genomic_DNA"/>
</dbReference>
<protein>
    <submittedName>
        <fullName evidence="2">Uncharacterized protein</fullName>
    </submittedName>
</protein>
<feature type="region of interest" description="Disordered" evidence="1">
    <location>
        <begin position="35"/>
        <end position="84"/>
    </location>
</feature>
<dbReference type="Proteomes" id="UP000324222">
    <property type="component" value="Unassembled WGS sequence"/>
</dbReference>
<organism evidence="2 3">
    <name type="scientific">Portunus trituberculatus</name>
    <name type="common">Swimming crab</name>
    <name type="synonym">Neptunus trituberculatus</name>
    <dbReference type="NCBI Taxonomy" id="210409"/>
    <lineage>
        <taxon>Eukaryota</taxon>
        <taxon>Metazoa</taxon>
        <taxon>Ecdysozoa</taxon>
        <taxon>Arthropoda</taxon>
        <taxon>Crustacea</taxon>
        <taxon>Multicrustacea</taxon>
        <taxon>Malacostraca</taxon>
        <taxon>Eumalacostraca</taxon>
        <taxon>Eucarida</taxon>
        <taxon>Decapoda</taxon>
        <taxon>Pleocyemata</taxon>
        <taxon>Brachyura</taxon>
        <taxon>Eubrachyura</taxon>
        <taxon>Portunoidea</taxon>
        <taxon>Portunidae</taxon>
        <taxon>Portuninae</taxon>
        <taxon>Portunus</taxon>
    </lineage>
</organism>
<proteinExistence type="predicted"/>